<keyword evidence="2" id="KW-1133">Transmembrane helix</keyword>
<dbReference type="PANTHER" id="PTHR12962">
    <property type="entry name" value="CALCIUM-REGULATED HEAT STABLE PROTEIN CRHSP-24-RELATED"/>
    <property type="match status" value="1"/>
</dbReference>
<proteinExistence type="predicted"/>
<organism evidence="4 5">
    <name type="scientific">Azonexus hydrophilus</name>
    <dbReference type="NCBI Taxonomy" id="418702"/>
    <lineage>
        <taxon>Bacteria</taxon>
        <taxon>Pseudomonadati</taxon>
        <taxon>Pseudomonadota</taxon>
        <taxon>Betaproteobacteria</taxon>
        <taxon>Rhodocyclales</taxon>
        <taxon>Azonexaceae</taxon>
        <taxon>Azonexus</taxon>
    </lineage>
</organism>
<protein>
    <submittedName>
        <fullName evidence="4">Cold shock and DUF1294 domain-containing protein</fullName>
    </submittedName>
</protein>
<gene>
    <name evidence="4" type="ORF">AADV58_12825</name>
</gene>
<dbReference type="EMBL" id="CP151406">
    <property type="protein sequence ID" value="WZJ20822.1"/>
    <property type="molecule type" value="Genomic_DNA"/>
</dbReference>
<dbReference type="CDD" id="cd04458">
    <property type="entry name" value="CSP_CDS"/>
    <property type="match status" value="1"/>
</dbReference>
<keyword evidence="5" id="KW-1185">Reference proteome</keyword>
<keyword evidence="1" id="KW-0597">Phosphoprotein</keyword>
<evidence type="ECO:0000259" key="3">
    <source>
        <dbReference type="PROSITE" id="PS51857"/>
    </source>
</evidence>
<dbReference type="InterPro" id="IPR011129">
    <property type="entry name" value="CSD"/>
</dbReference>
<dbReference type="PROSITE" id="PS51857">
    <property type="entry name" value="CSD_2"/>
    <property type="match status" value="1"/>
</dbReference>
<dbReference type="InterPro" id="IPR002059">
    <property type="entry name" value="CSP_DNA-bd"/>
</dbReference>
<feature type="transmembrane region" description="Helical" evidence="2">
    <location>
        <begin position="168"/>
        <end position="189"/>
    </location>
</feature>
<evidence type="ECO:0000256" key="1">
    <source>
        <dbReference type="ARBA" id="ARBA00022553"/>
    </source>
</evidence>
<dbReference type="Proteomes" id="UP001479520">
    <property type="component" value="Chromosome"/>
</dbReference>
<reference evidence="4 5" key="1">
    <citation type="submission" date="2024-04" db="EMBL/GenBank/DDBJ databases">
        <title>Dissimilatory iodate-reducing microorganisms contribute to the enrichment of iodine in groundwater.</title>
        <authorList>
            <person name="Jiang Z."/>
        </authorList>
    </citation>
    <scope>NUCLEOTIDE SEQUENCE [LARGE SCALE GENOMIC DNA]</scope>
    <source>
        <strain evidence="4 5">NCP973</strain>
    </source>
</reference>
<sequence>MRYQGRITTWKDDKGFGFITPNGGGEQVFVHINSFSSRQRRPEANVLVTYELTVDGKGRSQAKTVAFVGERPTPPKAQGRSNLPPLFAACFLVFLVGAVAAGRLPATVLALYAVASIIAFFAYAFDKSAALRNRWRTQESTLHLFALFGGWPGALAAQRLLRHKSAKASFQATFWITVVLNCGALGWFLSPSGAKTLNALVGAL</sequence>
<accession>A0ABZ2XFX7</accession>
<evidence type="ECO:0000313" key="5">
    <source>
        <dbReference type="Proteomes" id="UP001479520"/>
    </source>
</evidence>
<dbReference type="InterPro" id="IPR012340">
    <property type="entry name" value="NA-bd_OB-fold"/>
</dbReference>
<feature type="domain" description="CSD" evidence="3">
    <location>
        <begin position="2"/>
        <end position="67"/>
    </location>
</feature>
<dbReference type="InterPro" id="IPR010718">
    <property type="entry name" value="DUF1294"/>
</dbReference>
<dbReference type="Pfam" id="PF00313">
    <property type="entry name" value="CSD"/>
    <property type="match status" value="1"/>
</dbReference>
<dbReference type="RefSeq" id="WP_028995291.1">
    <property type="nucleotide sequence ID" value="NZ_CALFBA010000140.1"/>
</dbReference>
<name>A0ABZ2XFX7_9RHOO</name>
<keyword evidence="2" id="KW-0812">Transmembrane</keyword>
<dbReference type="SMART" id="SM00357">
    <property type="entry name" value="CSP"/>
    <property type="match status" value="1"/>
</dbReference>
<keyword evidence="2" id="KW-0472">Membrane</keyword>
<evidence type="ECO:0000256" key="2">
    <source>
        <dbReference type="SAM" id="Phobius"/>
    </source>
</evidence>
<dbReference type="InterPro" id="IPR052069">
    <property type="entry name" value="Ca-reg_mRNA-binding_domain"/>
</dbReference>
<dbReference type="Pfam" id="PF06961">
    <property type="entry name" value="DUF1294"/>
    <property type="match status" value="1"/>
</dbReference>
<dbReference type="SUPFAM" id="SSF50249">
    <property type="entry name" value="Nucleic acid-binding proteins"/>
    <property type="match status" value="1"/>
</dbReference>
<feature type="transmembrane region" description="Helical" evidence="2">
    <location>
        <begin position="83"/>
        <end position="101"/>
    </location>
</feature>
<feature type="transmembrane region" description="Helical" evidence="2">
    <location>
        <begin position="107"/>
        <end position="125"/>
    </location>
</feature>
<dbReference type="Gene3D" id="2.40.50.140">
    <property type="entry name" value="Nucleic acid-binding proteins"/>
    <property type="match status" value="1"/>
</dbReference>
<dbReference type="PANTHER" id="PTHR12962:SF1">
    <property type="entry name" value="COLD SHOCK DOMAIN-CONTAINING PROTEIN CG9705"/>
    <property type="match status" value="1"/>
</dbReference>
<evidence type="ECO:0000313" key="4">
    <source>
        <dbReference type="EMBL" id="WZJ20822.1"/>
    </source>
</evidence>